<dbReference type="EMBL" id="JAWDKD010000023">
    <property type="protein sequence ID" value="MDV0447763.1"/>
    <property type="molecule type" value="Genomic_DNA"/>
</dbReference>
<feature type="binding site" evidence="6">
    <location>
        <position position="12"/>
    </location>
    <ligand>
        <name>ATP</name>
        <dbReference type="ChEBI" id="CHEBI:30616"/>
    </ligand>
</feature>
<comment type="domain">
    <text evidence="6">The two conserved Cys that bind zinc constitute the zinc-hook, which separates the large intramolecular coiled coil regions. The 2 Cys residues coordinate one molecule of zinc with the help of the 2 Cys residues of the zinc-hook of another Rad50 molecule, thereby forming a V-shaped homodimer.</text>
</comment>
<keyword evidence="6" id="KW-0479">Metal-binding</keyword>
<dbReference type="InterPro" id="IPR038729">
    <property type="entry name" value="Rad50/SbcC_AAA"/>
</dbReference>
<keyword evidence="6" id="KW-0547">Nucleotide-binding</keyword>
<feature type="compositionally biased region" description="Basic and acidic residues" evidence="7">
    <location>
        <begin position="500"/>
        <end position="513"/>
    </location>
</feature>
<organism evidence="9 10">
    <name type="scientific">Methanolapillus africanus</name>
    <dbReference type="NCBI Taxonomy" id="3028297"/>
    <lineage>
        <taxon>Archaea</taxon>
        <taxon>Methanobacteriati</taxon>
        <taxon>Methanobacteriota</taxon>
        <taxon>Stenosarchaea group</taxon>
        <taxon>Methanomicrobia</taxon>
        <taxon>Methanosarcinales</taxon>
        <taxon>Methanosarcinaceae</taxon>
        <taxon>Methanolapillus</taxon>
    </lineage>
</organism>
<dbReference type="GO" id="GO:0008270">
    <property type="term" value="F:zinc ion binding"/>
    <property type="evidence" value="ECO:0007669"/>
    <property type="project" value="UniProtKB-UniRule"/>
</dbReference>
<dbReference type="Proteomes" id="UP001271789">
    <property type="component" value="Unassembled WGS sequence"/>
</dbReference>
<comment type="similarity">
    <text evidence="6">Belongs to the SMC family. RAD50 subfamily.</text>
</comment>
<protein>
    <recommendedName>
        <fullName evidence="6">DNA double-strand break repair Rad50 ATPase</fullName>
    </recommendedName>
</protein>
<comment type="subunit">
    <text evidence="6">Homodimer. Forms a heterotetramer composed of two Mre11 subunits and two Rad50 subunits.</text>
</comment>
<feature type="coiled-coil region" evidence="6">
    <location>
        <begin position="234"/>
        <end position="306"/>
    </location>
</feature>
<dbReference type="AlphaFoldDB" id="A0AAE4MLB8"/>
<gene>
    <name evidence="9" type="primary">smc_2</name>
    <name evidence="6" type="synonym">rad50</name>
    <name evidence="9" type="ORF">MsAg5_16770</name>
</gene>
<evidence type="ECO:0000259" key="8">
    <source>
        <dbReference type="Pfam" id="PF13476"/>
    </source>
</evidence>
<dbReference type="SUPFAM" id="SSF52540">
    <property type="entry name" value="P-loop containing nucleoside triphosphate hydrolases"/>
    <property type="match status" value="1"/>
</dbReference>
<feature type="coiled-coil region" evidence="6">
    <location>
        <begin position="351"/>
        <end position="392"/>
    </location>
</feature>
<evidence type="ECO:0000256" key="2">
    <source>
        <dbReference type="ARBA" id="ARBA00022801"/>
    </source>
</evidence>
<name>A0AAE4MLB8_9EURY</name>
<dbReference type="GO" id="GO:0005524">
    <property type="term" value="F:ATP binding"/>
    <property type="evidence" value="ECO:0007669"/>
    <property type="project" value="UniProtKB-UniRule"/>
</dbReference>
<feature type="binding site" evidence="6">
    <location>
        <position position="652"/>
    </location>
    <ligand>
        <name>Zn(2+)</name>
        <dbReference type="ChEBI" id="CHEBI:29105"/>
    </ligand>
</feature>
<reference evidence="9" key="1">
    <citation type="submission" date="2023-06" db="EMBL/GenBank/DDBJ databases">
        <title>Genome sequence of Methanosarcinaceae archaeon Ag5.</title>
        <authorList>
            <person name="Protasov E."/>
            <person name="Platt K."/>
            <person name="Poehlein A."/>
            <person name="Daniel R."/>
            <person name="Brune A."/>
        </authorList>
    </citation>
    <scope>NUCLEOTIDE SEQUENCE</scope>
    <source>
        <strain evidence="9">Ag5</strain>
    </source>
</reference>
<dbReference type="PANTHER" id="PTHR32114">
    <property type="entry name" value="ABC TRANSPORTER ABCH.3"/>
    <property type="match status" value="1"/>
</dbReference>
<dbReference type="GO" id="GO:0006302">
    <property type="term" value="P:double-strand break repair"/>
    <property type="evidence" value="ECO:0007669"/>
    <property type="project" value="UniProtKB-UniRule"/>
</dbReference>
<evidence type="ECO:0000313" key="10">
    <source>
        <dbReference type="Proteomes" id="UP001271789"/>
    </source>
</evidence>
<evidence type="ECO:0000256" key="4">
    <source>
        <dbReference type="ARBA" id="ARBA00023204"/>
    </source>
</evidence>
<evidence type="ECO:0000256" key="7">
    <source>
        <dbReference type="SAM" id="MobiDB-lite"/>
    </source>
</evidence>
<accession>A0AAE4MLB8</accession>
<evidence type="ECO:0000256" key="6">
    <source>
        <dbReference type="HAMAP-Rule" id="MF_00449"/>
    </source>
</evidence>
<keyword evidence="1 6" id="KW-0227">DNA damage</keyword>
<feature type="binding site" evidence="6">
    <location>
        <position position="649"/>
    </location>
    <ligand>
        <name>Zn(2+)</name>
        <dbReference type="ChEBI" id="CHEBI:29105"/>
    </ligand>
</feature>
<feature type="binding site" evidence="6">
    <location>
        <position position="142"/>
    </location>
    <ligand>
        <name>ATP</name>
        <dbReference type="ChEBI" id="CHEBI:30616"/>
    </ligand>
</feature>
<keyword evidence="2 6" id="KW-0378">Hydrolase</keyword>
<feature type="coiled-coil region" evidence="6">
    <location>
        <begin position="812"/>
        <end position="853"/>
    </location>
</feature>
<feature type="coiled-coil region" evidence="6">
    <location>
        <begin position="966"/>
        <end position="996"/>
    </location>
</feature>
<feature type="coiled-coil region" evidence="6">
    <location>
        <begin position="909"/>
        <end position="936"/>
    </location>
</feature>
<dbReference type="GO" id="GO:0016887">
    <property type="term" value="F:ATP hydrolysis activity"/>
    <property type="evidence" value="ECO:0007669"/>
    <property type="project" value="UniProtKB-UniRule"/>
</dbReference>
<comment type="caution">
    <text evidence="9">The sequence shown here is derived from an EMBL/GenBank/DDBJ whole genome shotgun (WGS) entry which is preliminary data.</text>
</comment>
<dbReference type="PANTHER" id="PTHR32114:SF2">
    <property type="entry name" value="ABC TRANSPORTER ABCH.3"/>
    <property type="match status" value="1"/>
</dbReference>
<comment type="cofactor">
    <cofactor evidence="6">
        <name>Zn(2+)</name>
        <dbReference type="ChEBI" id="CHEBI:29105"/>
    </cofactor>
    <text evidence="6">Binds 1 zinc ion per homodimer.</text>
</comment>
<dbReference type="RefSeq" id="WP_338100209.1">
    <property type="nucleotide sequence ID" value="NZ_JAWDKD010000023.1"/>
</dbReference>
<dbReference type="Pfam" id="PF13476">
    <property type="entry name" value="AAA_23"/>
    <property type="match status" value="1"/>
</dbReference>
<comment type="similarity">
    <text evidence="5">Belongs to the Sph1/Sph2 family.</text>
</comment>
<dbReference type="Gene3D" id="3.40.50.300">
    <property type="entry name" value="P-loop containing nucleotide triphosphate hydrolases"/>
    <property type="match status" value="2"/>
</dbReference>
<feature type="region of interest" description="Disordered" evidence="7">
    <location>
        <begin position="500"/>
        <end position="523"/>
    </location>
</feature>
<comment type="caution">
    <text evidence="6">Lacks conserved residue(s) required for the propagation of feature annotation.</text>
</comment>
<evidence type="ECO:0000256" key="5">
    <source>
        <dbReference type="ARBA" id="ARBA00049666"/>
    </source>
</evidence>
<keyword evidence="6" id="KW-0862">Zinc</keyword>
<dbReference type="HAMAP" id="MF_00449">
    <property type="entry name" value="RAD50"/>
    <property type="match status" value="1"/>
</dbReference>
<sequence>MKFKSLHVENIRSYQQLDIDFKDGVTVISGVNGSGKSSILEACFIGLFGTGALSGTSLVIPDMIRKGSTVAEIALDFEHKGADYRIEQQFKVQKSGAAGNTKSILYKNGEIIAEQAKKTYTALCELLNMDEENFKNCAYIRQGDVDALINAKPKDRQQMIDDLLQLGKLEEYRERTNISKTSVNRVIRSENDRQKETQKKIAEMKEKNLSGQINDRQKTLEDINTAVSGLRAQKEEIGKDSALLETKMKELEQIEKELADLLKSASQLENDYNKIVADKEKAVEDISAKEKRIAELRNAGKLIKNEIAGADPEEPVNDIPALVSKFKAEERTANDQLHEVSKALGLVLQDKDNLKKQTDEKRIEKAKAEKGLEEIRTRLSHQDKDIEKMNQAVESGFTNAQTQKESFLTLFEDVLDEFKKAMVPPFEQTDSNPEPAKSEADAAESDGRCQPVSDGPFEDISFCFSLVKAEELPIPSDAELWKNLISDIERLETFILQKSKEDERRQSEPETERAQISGELEEKKKRISEAEKEILELEAERQKIESDLQAETKHAAAVSKNLTDFRFILSENQNKRNAKIKLCPAFEETVPKAHLDFMQIEPADVEKTYDFIVKTQESVVSEKSRLSAEKTGIEKELKRKEDLFKSGKCPTCRQAVAAQQSQSHTHVYATDDEMKRMADIAAQLTVLEKSETENRTQLSVLKEIKELDVRIEELNSKIKTATAEEKGKKELIEKYKADLVENEKKRTEKAGQKMENTVFCDTRQKDLEALNRRLLSLKEENSKRTAKAGQLTAQKKIFAETANGILRNYVALESLKDLKNESEKRKAELEKAIADLTAAIESQNQTLEKITGNEEKIRAEKQVKENVWTQKENLLKKAERLSLTAGDEERTKMELSALTEKMAHLDGSANQYRRQITEKKERADQLNSKMDGLKVLNGMTLNEKIDENRRKESAVSNQIKEWEAHKTTLTEQIGMLQSEIKQLRQLEEDAKILRNKIGFLMLVLEDVTALEDMYLRIRGDMRSRNIEALDILLNDMFDFIYSNNAYSHLELDADYNLKVYEKDGSVLEPKQLSGGERAIFNLALRCAIYRLLSLGFGEDNQGKTSLPPLIFDEPTVFLDSGHVGQLIKLIDRMKEDGVGQIIVVSHDESLIDSADQNFRIEKDSLTNASELTSV</sequence>
<keyword evidence="10" id="KW-1185">Reference proteome</keyword>
<dbReference type="InterPro" id="IPR022982">
    <property type="entry name" value="Rad50_ATPase_archaeal"/>
</dbReference>
<keyword evidence="4 6" id="KW-0234">DNA repair</keyword>
<feature type="domain" description="Rad50/SbcC-type AAA" evidence="8">
    <location>
        <begin position="5"/>
        <end position="214"/>
    </location>
</feature>
<keyword evidence="3 6" id="KW-0175">Coiled coil</keyword>
<feature type="coiled-coil region" evidence="6">
    <location>
        <begin position="704"/>
        <end position="787"/>
    </location>
</feature>
<feature type="binding site" evidence="6">
    <location>
        <begin position="32"/>
        <end position="38"/>
    </location>
    <ligand>
        <name>ATP</name>
        <dbReference type="ChEBI" id="CHEBI:30616"/>
    </ligand>
</feature>
<evidence type="ECO:0000313" key="9">
    <source>
        <dbReference type="EMBL" id="MDV0447763.1"/>
    </source>
</evidence>
<evidence type="ECO:0000256" key="1">
    <source>
        <dbReference type="ARBA" id="ARBA00022763"/>
    </source>
</evidence>
<dbReference type="InterPro" id="IPR027417">
    <property type="entry name" value="P-loop_NTPase"/>
</dbReference>
<keyword evidence="6" id="KW-0067">ATP-binding</keyword>
<comment type="function">
    <text evidence="6">Part of the Rad50/Mre11 complex, which is involved in the early steps of DNA double-strand break (DSB) repair. The complex may facilitate opening of the processed DNA ends to aid in the recruitment of HerA and NurA. Rad50 controls the balance between DNA end bridging and DNA resection via ATP-dependent structural rearrangements of the Rad50/Mre11 complex.</text>
</comment>
<feature type="region of interest" description="Disordered" evidence="7">
    <location>
        <begin position="425"/>
        <end position="452"/>
    </location>
</feature>
<proteinExistence type="inferred from homology"/>
<evidence type="ECO:0000256" key="3">
    <source>
        <dbReference type="ARBA" id="ARBA00023054"/>
    </source>
</evidence>